<evidence type="ECO:0000313" key="2">
    <source>
        <dbReference type="Proteomes" id="UP000193083"/>
    </source>
</evidence>
<dbReference type="Pfam" id="PF02082">
    <property type="entry name" value="Rrf2"/>
    <property type="match status" value="1"/>
</dbReference>
<dbReference type="SUPFAM" id="SSF46785">
    <property type="entry name" value="Winged helix' DNA-binding domain"/>
    <property type="match status" value="1"/>
</dbReference>
<keyword evidence="2" id="KW-1185">Reference proteome</keyword>
<dbReference type="PROSITE" id="PS51197">
    <property type="entry name" value="HTH_RRF2_2"/>
    <property type="match status" value="1"/>
</dbReference>
<dbReference type="InterPro" id="IPR000944">
    <property type="entry name" value="Tscrpt_reg_Rrf2"/>
</dbReference>
<organism evidence="1 2">
    <name type="scientific">Mesorhizobium australicum</name>
    <dbReference type="NCBI Taxonomy" id="536018"/>
    <lineage>
        <taxon>Bacteria</taxon>
        <taxon>Pseudomonadati</taxon>
        <taxon>Pseudomonadota</taxon>
        <taxon>Alphaproteobacteria</taxon>
        <taxon>Hyphomicrobiales</taxon>
        <taxon>Phyllobacteriaceae</taxon>
        <taxon>Mesorhizobium</taxon>
    </lineage>
</organism>
<dbReference type="PANTHER" id="PTHR33221">
    <property type="entry name" value="WINGED HELIX-TURN-HELIX TRANSCRIPTIONAL REGULATOR, RRF2 FAMILY"/>
    <property type="match status" value="1"/>
</dbReference>
<dbReference type="AlphaFoldDB" id="A0A1X7PZZ3"/>
<evidence type="ECO:0000313" key="1">
    <source>
        <dbReference type="EMBL" id="SMH57877.1"/>
    </source>
</evidence>
<dbReference type="Proteomes" id="UP000193083">
    <property type="component" value="Unassembled WGS sequence"/>
</dbReference>
<gene>
    <name evidence="1" type="ORF">SAMN02982922_5903</name>
</gene>
<dbReference type="Gene3D" id="1.10.10.10">
    <property type="entry name" value="Winged helix-like DNA-binding domain superfamily/Winged helix DNA-binding domain"/>
    <property type="match status" value="1"/>
</dbReference>
<proteinExistence type="predicted"/>
<sequence length="149" mass="16072">MKRNSRLSASLHALVHMAQVPDQPMTSEEIAGWLHTNPVVVRRMVAGLREAGILSAARGHGGGWTLARPATSISLADVATALEESFLSINTQPENPSCLVERSVNRHLDGFRLEVEQLLAAKLARVTLADIATECGEGIAAYKENRHAV</sequence>
<dbReference type="OrthoDB" id="9800506at2"/>
<reference evidence="1 2" key="1">
    <citation type="submission" date="2017-04" db="EMBL/GenBank/DDBJ databases">
        <authorList>
            <person name="Afonso C.L."/>
            <person name="Miller P.J."/>
            <person name="Scott M.A."/>
            <person name="Spackman E."/>
            <person name="Goraichik I."/>
            <person name="Dimitrov K.M."/>
            <person name="Suarez D.L."/>
            <person name="Swayne D.E."/>
        </authorList>
    </citation>
    <scope>NUCLEOTIDE SEQUENCE [LARGE SCALE GENOMIC DNA]</scope>
    <source>
        <strain evidence="1 2">B5P</strain>
    </source>
</reference>
<dbReference type="RefSeq" id="WP_085467441.1">
    <property type="nucleotide sequence ID" value="NZ_FXBL01000004.1"/>
</dbReference>
<dbReference type="PANTHER" id="PTHR33221:SF15">
    <property type="entry name" value="HTH-TYPE TRANSCRIPTIONAL REGULATOR YWGB-RELATED"/>
    <property type="match status" value="1"/>
</dbReference>
<accession>A0A1X7PZZ3</accession>
<dbReference type="GO" id="GO:0003700">
    <property type="term" value="F:DNA-binding transcription factor activity"/>
    <property type="evidence" value="ECO:0007669"/>
    <property type="project" value="TreeGrafter"/>
</dbReference>
<dbReference type="InterPro" id="IPR036390">
    <property type="entry name" value="WH_DNA-bd_sf"/>
</dbReference>
<protein>
    <submittedName>
        <fullName evidence="1">Rrf2 family protein</fullName>
    </submittedName>
</protein>
<dbReference type="EMBL" id="FXBL01000004">
    <property type="protein sequence ID" value="SMH57877.1"/>
    <property type="molecule type" value="Genomic_DNA"/>
</dbReference>
<dbReference type="InterPro" id="IPR036388">
    <property type="entry name" value="WH-like_DNA-bd_sf"/>
</dbReference>
<dbReference type="GO" id="GO:0005829">
    <property type="term" value="C:cytosol"/>
    <property type="evidence" value="ECO:0007669"/>
    <property type="project" value="TreeGrafter"/>
</dbReference>
<name>A0A1X7PZZ3_9HYPH</name>